<evidence type="ECO:0000256" key="7">
    <source>
        <dbReference type="PROSITE-ProRule" id="PRU00042"/>
    </source>
</evidence>
<dbReference type="EMBL" id="BTSY01000006">
    <property type="protein sequence ID" value="GMT31240.1"/>
    <property type="molecule type" value="Genomic_DNA"/>
</dbReference>
<keyword evidence="11" id="KW-1185">Reference proteome</keyword>
<protein>
    <recommendedName>
        <fullName evidence="9">C2H2-type domain-containing protein</fullName>
    </recommendedName>
</protein>
<keyword evidence="3" id="KW-0677">Repeat</keyword>
<evidence type="ECO:0000313" key="11">
    <source>
        <dbReference type="Proteomes" id="UP001432322"/>
    </source>
</evidence>
<accession>A0AAV5WL10</accession>
<evidence type="ECO:0000256" key="6">
    <source>
        <dbReference type="ARBA" id="ARBA00023242"/>
    </source>
</evidence>
<reference evidence="10" key="1">
    <citation type="submission" date="2023-10" db="EMBL/GenBank/DDBJ databases">
        <title>Genome assembly of Pristionchus species.</title>
        <authorList>
            <person name="Yoshida K."/>
            <person name="Sommer R.J."/>
        </authorList>
    </citation>
    <scope>NUCLEOTIDE SEQUENCE</scope>
    <source>
        <strain evidence="10">RS5133</strain>
    </source>
</reference>
<dbReference type="SMART" id="SM00355">
    <property type="entry name" value="ZnF_C2H2"/>
    <property type="match status" value="4"/>
</dbReference>
<dbReference type="InterPro" id="IPR013087">
    <property type="entry name" value="Znf_C2H2_type"/>
</dbReference>
<feature type="region of interest" description="Disordered" evidence="8">
    <location>
        <begin position="227"/>
        <end position="261"/>
    </location>
</feature>
<dbReference type="Gene3D" id="3.30.160.60">
    <property type="entry name" value="Classic Zinc Finger"/>
    <property type="match status" value="2"/>
</dbReference>
<feature type="domain" description="C2H2-type" evidence="9">
    <location>
        <begin position="296"/>
        <end position="323"/>
    </location>
</feature>
<evidence type="ECO:0000256" key="3">
    <source>
        <dbReference type="ARBA" id="ARBA00022737"/>
    </source>
</evidence>
<dbReference type="GO" id="GO:0000122">
    <property type="term" value="P:negative regulation of transcription by RNA polymerase II"/>
    <property type="evidence" value="ECO:0007669"/>
    <property type="project" value="UniProtKB-ARBA"/>
</dbReference>
<gene>
    <name evidence="10" type="ORF">PFISCL1PPCAC_22537</name>
</gene>
<dbReference type="Proteomes" id="UP001432322">
    <property type="component" value="Unassembled WGS sequence"/>
</dbReference>
<evidence type="ECO:0000256" key="8">
    <source>
        <dbReference type="SAM" id="MobiDB-lite"/>
    </source>
</evidence>
<keyword evidence="5" id="KW-0862">Zinc</keyword>
<dbReference type="InterPro" id="IPR050888">
    <property type="entry name" value="ZnF_C2H2-type_TF"/>
</dbReference>
<sequence>DGWNDLTQSYKSTERVAELMEHALELMKCLVEKDLEKISLVNEELRKLMHVAMSIDGKTLTFGTRNLLYGMIDSLHVTVRAMIETGRLDGCRATEQRAEVATAGLCSAVDAIALMKEVKQEEDEDEMLQEGTDCTLPGPANIDDGQEIKYELDVKEEPLCPPLVDTITIGTGPLLLHRTNPPSPPLAGGRAAPPTKRYFPAARSQLPLGFRKARLRDYLTEDAAPMLERMDVPSTSEAPSPASVPSTSHTSDPAPQPTSPAVTPWYTSMRCTYCGRFFGDEKKFKEHMLLHKLRPYLCVKCGYTYKRKIDLVRHERIHASGIEPSCSICGQRFQSLKDKDIHVRTKHRCEECNVRFDRDDVLAWHIKNSHKK</sequence>
<dbReference type="SUPFAM" id="SSF57667">
    <property type="entry name" value="beta-beta-alpha zinc fingers"/>
    <property type="match status" value="1"/>
</dbReference>
<name>A0AAV5WL10_9BILA</name>
<organism evidence="10 11">
    <name type="scientific">Pristionchus fissidentatus</name>
    <dbReference type="NCBI Taxonomy" id="1538716"/>
    <lineage>
        <taxon>Eukaryota</taxon>
        <taxon>Metazoa</taxon>
        <taxon>Ecdysozoa</taxon>
        <taxon>Nematoda</taxon>
        <taxon>Chromadorea</taxon>
        <taxon>Rhabditida</taxon>
        <taxon>Rhabditina</taxon>
        <taxon>Diplogasteromorpha</taxon>
        <taxon>Diplogasteroidea</taxon>
        <taxon>Neodiplogasteridae</taxon>
        <taxon>Pristionchus</taxon>
    </lineage>
</organism>
<evidence type="ECO:0000256" key="1">
    <source>
        <dbReference type="ARBA" id="ARBA00004123"/>
    </source>
</evidence>
<dbReference type="GO" id="GO:0005634">
    <property type="term" value="C:nucleus"/>
    <property type="evidence" value="ECO:0007669"/>
    <property type="project" value="UniProtKB-SubCell"/>
</dbReference>
<evidence type="ECO:0000259" key="9">
    <source>
        <dbReference type="PROSITE" id="PS50157"/>
    </source>
</evidence>
<dbReference type="PANTHER" id="PTHR24406">
    <property type="entry name" value="TRANSCRIPTIONAL REPRESSOR CTCFL-RELATED"/>
    <property type="match status" value="1"/>
</dbReference>
<comment type="caution">
    <text evidence="10">The sequence shown here is derived from an EMBL/GenBank/DDBJ whole genome shotgun (WGS) entry which is preliminary data.</text>
</comment>
<dbReference type="PROSITE" id="PS50157">
    <property type="entry name" value="ZINC_FINGER_C2H2_2"/>
    <property type="match status" value="3"/>
</dbReference>
<keyword evidence="6" id="KW-0539">Nucleus</keyword>
<keyword evidence="2" id="KW-0479">Metal-binding</keyword>
<dbReference type="Pfam" id="PF00096">
    <property type="entry name" value="zf-C2H2"/>
    <property type="match status" value="2"/>
</dbReference>
<feature type="domain" description="C2H2-type" evidence="9">
    <location>
        <begin position="347"/>
        <end position="372"/>
    </location>
</feature>
<dbReference type="InterPro" id="IPR036236">
    <property type="entry name" value="Znf_C2H2_sf"/>
</dbReference>
<evidence type="ECO:0000256" key="2">
    <source>
        <dbReference type="ARBA" id="ARBA00022723"/>
    </source>
</evidence>
<proteinExistence type="predicted"/>
<dbReference type="AlphaFoldDB" id="A0AAV5WL10"/>
<dbReference type="PROSITE" id="PS00028">
    <property type="entry name" value="ZINC_FINGER_C2H2_1"/>
    <property type="match status" value="4"/>
</dbReference>
<evidence type="ECO:0000256" key="5">
    <source>
        <dbReference type="ARBA" id="ARBA00022833"/>
    </source>
</evidence>
<dbReference type="FunFam" id="3.30.160.60:FF:000446">
    <property type="entry name" value="Zinc finger protein"/>
    <property type="match status" value="1"/>
</dbReference>
<feature type="compositionally biased region" description="Polar residues" evidence="8">
    <location>
        <begin position="233"/>
        <end position="261"/>
    </location>
</feature>
<keyword evidence="4 7" id="KW-0863">Zinc-finger</keyword>
<dbReference type="GO" id="GO:0008270">
    <property type="term" value="F:zinc ion binding"/>
    <property type="evidence" value="ECO:0007669"/>
    <property type="project" value="UniProtKB-KW"/>
</dbReference>
<feature type="non-terminal residue" evidence="10">
    <location>
        <position position="1"/>
    </location>
</feature>
<evidence type="ECO:0000256" key="4">
    <source>
        <dbReference type="ARBA" id="ARBA00022771"/>
    </source>
</evidence>
<feature type="domain" description="C2H2-type" evidence="9">
    <location>
        <begin position="269"/>
        <end position="291"/>
    </location>
</feature>
<comment type="subcellular location">
    <subcellularLocation>
        <location evidence="1">Nucleus</location>
    </subcellularLocation>
</comment>
<evidence type="ECO:0000313" key="10">
    <source>
        <dbReference type="EMBL" id="GMT31240.1"/>
    </source>
</evidence>